<feature type="coiled-coil region" evidence="1">
    <location>
        <begin position="64"/>
        <end position="111"/>
    </location>
</feature>
<protein>
    <recommendedName>
        <fullName evidence="5">Heavy-metal resistance protein</fullName>
    </recommendedName>
</protein>
<keyword evidence="2" id="KW-1133">Transmembrane helix</keyword>
<gene>
    <name evidence="3" type="ORF">GCM10009119_01630</name>
</gene>
<organism evidence="3 4">
    <name type="scientific">Algoriphagus jejuensis</name>
    <dbReference type="NCBI Taxonomy" id="419934"/>
    <lineage>
        <taxon>Bacteria</taxon>
        <taxon>Pseudomonadati</taxon>
        <taxon>Bacteroidota</taxon>
        <taxon>Cytophagia</taxon>
        <taxon>Cytophagales</taxon>
        <taxon>Cyclobacteriaceae</taxon>
        <taxon>Algoriphagus</taxon>
    </lineage>
</organism>
<sequence>MNKSIYRIGFFILLVVNIALLVLFYFGPKRPPQRLQPNQAGIKDQLAMDLGFSEEQKARFDKMAMDHRDKVSRLENRERNLMDAYFDQLTKEDSEAEREQLLDEIQAINREKIEFTYSHFVELRGICTEEQLGKFDDALARILPALTNSGPGGPPPGNPPR</sequence>
<proteinExistence type="predicted"/>
<feature type="transmembrane region" description="Helical" evidence="2">
    <location>
        <begin position="6"/>
        <end position="26"/>
    </location>
</feature>
<keyword evidence="1" id="KW-0175">Coiled coil</keyword>
<dbReference type="EMBL" id="BAAAFI010000001">
    <property type="protein sequence ID" value="GAA0877195.1"/>
    <property type="molecule type" value="Genomic_DNA"/>
</dbReference>
<reference evidence="3 4" key="1">
    <citation type="journal article" date="2019" name="Int. J. Syst. Evol. Microbiol.">
        <title>The Global Catalogue of Microorganisms (GCM) 10K type strain sequencing project: providing services to taxonomists for standard genome sequencing and annotation.</title>
        <authorList>
            <consortium name="The Broad Institute Genomics Platform"/>
            <consortium name="The Broad Institute Genome Sequencing Center for Infectious Disease"/>
            <person name="Wu L."/>
            <person name="Ma J."/>
        </authorList>
    </citation>
    <scope>NUCLEOTIDE SEQUENCE [LARGE SCALE GENOMIC DNA]</scope>
    <source>
        <strain evidence="3 4">JCM 16112</strain>
    </source>
</reference>
<evidence type="ECO:0000313" key="4">
    <source>
        <dbReference type="Proteomes" id="UP001500469"/>
    </source>
</evidence>
<name>A0ABN1MVN7_9BACT</name>
<keyword evidence="2" id="KW-0472">Membrane</keyword>
<keyword evidence="4" id="KW-1185">Reference proteome</keyword>
<dbReference type="Proteomes" id="UP001500469">
    <property type="component" value="Unassembled WGS sequence"/>
</dbReference>
<dbReference type="RefSeq" id="WP_343847892.1">
    <property type="nucleotide sequence ID" value="NZ_BAAAFI010000001.1"/>
</dbReference>
<evidence type="ECO:0008006" key="5">
    <source>
        <dbReference type="Google" id="ProtNLM"/>
    </source>
</evidence>
<evidence type="ECO:0000256" key="2">
    <source>
        <dbReference type="SAM" id="Phobius"/>
    </source>
</evidence>
<dbReference type="Gene3D" id="1.20.120.1490">
    <property type="match status" value="1"/>
</dbReference>
<comment type="caution">
    <text evidence="3">The sequence shown here is derived from an EMBL/GenBank/DDBJ whole genome shotgun (WGS) entry which is preliminary data.</text>
</comment>
<keyword evidence="2" id="KW-0812">Transmembrane</keyword>
<accession>A0ABN1MVN7</accession>
<evidence type="ECO:0000256" key="1">
    <source>
        <dbReference type="SAM" id="Coils"/>
    </source>
</evidence>
<evidence type="ECO:0000313" key="3">
    <source>
        <dbReference type="EMBL" id="GAA0877195.1"/>
    </source>
</evidence>